<dbReference type="AlphaFoldDB" id="A0AAW1QWI4"/>
<keyword evidence="4 6" id="KW-0472">Membrane</keyword>
<proteinExistence type="predicted"/>
<dbReference type="PANTHER" id="PTHR11132">
    <property type="entry name" value="SOLUTE CARRIER FAMILY 35"/>
    <property type="match status" value="1"/>
</dbReference>
<sequence>MAQSHVLREVIGAYAYVVLWMAVSSSVILFNKWLLAFSGFPYPIALTAWHMLFCSTVGILCVKGLKVVKSHNMSGHDYLRRVMPIGVLYAASLWLSNSAYLYLSVSFIQMSKSLMPGLVYFSGIALGTERFSRATTANMALIAFGVAVCAYGEVNLPLKGVAQQLTALLFEAARLTLVQLLINSKGLQMNPLQSLYYISPACLLCLTPPLVLLELRSMMRDADLNLNPAVLLANALSAFALNLAVFLLIGKTSALTMNIAGVIKDWLLIFCSYYLFKAPVTALNMLGYAFCCAGVAVYNYMKLKMIQAKAALSTGKDAEKGGGGLSQAAPQLTADARSPTASTPAPAQAAPADYTSFRSKEDIMEEIRRLQLALISHDSSRPPDTKDN</sequence>
<feature type="domain" description="Sugar phosphate transporter" evidence="7">
    <location>
        <begin position="15"/>
        <end position="299"/>
    </location>
</feature>
<organism evidence="8 9">
    <name type="scientific">Elliptochloris bilobata</name>
    <dbReference type="NCBI Taxonomy" id="381761"/>
    <lineage>
        <taxon>Eukaryota</taxon>
        <taxon>Viridiplantae</taxon>
        <taxon>Chlorophyta</taxon>
        <taxon>core chlorophytes</taxon>
        <taxon>Trebouxiophyceae</taxon>
        <taxon>Trebouxiophyceae incertae sedis</taxon>
        <taxon>Elliptochloris clade</taxon>
        <taxon>Elliptochloris</taxon>
    </lineage>
</organism>
<evidence type="ECO:0000313" key="9">
    <source>
        <dbReference type="Proteomes" id="UP001445335"/>
    </source>
</evidence>
<evidence type="ECO:0000256" key="6">
    <source>
        <dbReference type="SAM" id="Phobius"/>
    </source>
</evidence>
<evidence type="ECO:0000256" key="3">
    <source>
        <dbReference type="ARBA" id="ARBA00022989"/>
    </source>
</evidence>
<evidence type="ECO:0000259" key="7">
    <source>
        <dbReference type="Pfam" id="PF03151"/>
    </source>
</evidence>
<dbReference type="Pfam" id="PF03151">
    <property type="entry name" value="TPT"/>
    <property type="match status" value="1"/>
</dbReference>
<dbReference type="InterPro" id="IPR050186">
    <property type="entry name" value="TPT_transporter"/>
</dbReference>
<feature type="transmembrane region" description="Helical" evidence="6">
    <location>
        <begin position="40"/>
        <end position="62"/>
    </location>
</feature>
<name>A0AAW1QWI4_9CHLO</name>
<evidence type="ECO:0000256" key="5">
    <source>
        <dbReference type="SAM" id="MobiDB-lite"/>
    </source>
</evidence>
<comment type="caution">
    <text evidence="8">The sequence shown here is derived from an EMBL/GenBank/DDBJ whole genome shotgun (WGS) entry which is preliminary data.</text>
</comment>
<gene>
    <name evidence="8" type="ORF">WJX81_000501</name>
</gene>
<evidence type="ECO:0000256" key="1">
    <source>
        <dbReference type="ARBA" id="ARBA00004141"/>
    </source>
</evidence>
<keyword evidence="2 6" id="KW-0812">Transmembrane</keyword>
<evidence type="ECO:0000256" key="2">
    <source>
        <dbReference type="ARBA" id="ARBA00022692"/>
    </source>
</evidence>
<feature type="transmembrane region" description="Helical" evidence="6">
    <location>
        <begin position="82"/>
        <end position="103"/>
    </location>
</feature>
<comment type="subcellular location">
    <subcellularLocation>
        <location evidence="1">Membrane</location>
        <topology evidence="1">Multi-pass membrane protein</topology>
    </subcellularLocation>
</comment>
<accession>A0AAW1QWI4</accession>
<feature type="transmembrane region" description="Helical" evidence="6">
    <location>
        <begin position="282"/>
        <end position="301"/>
    </location>
</feature>
<keyword evidence="3 6" id="KW-1133">Transmembrane helix</keyword>
<feature type="transmembrane region" description="Helical" evidence="6">
    <location>
        <begin position="231"/>
        <end position="250"/>
    </location>
</feature>
<reference evidence="8 9" key="1">
    <citation type="journal article" date="2024" name="Nat. Commun.">
        <title>Phylogenomics reveals the evolutionary origins of lichenization in chlorophyte algae.</title>
        <authorList>
            <person name="Puginier C."/>
            <person name="Libourel C."/>
            <person name="Otte J."/>
            <person name="Skaloud P."/>
            <person name="Haon M."/>
            <person name="Grisel S."/>
            <person name="Petersen M."/>
            <person name="Berrin J.G."/>
            <person name="Delaux P.M."/>
            <person name="Dal Grande F."/>
            <person name="Keller J."/>
        </authorList>
    </citation>
    <scope>NUCLEOTIDE SEQUENCE [LARGE SCALE GENOMIC DNA]</scope>
    <source>
        <strain evidence="8 9">SAG 245.80</strain>
    </source>
</reference>
<feature type="region of interest" description="Disordered" evidence="5">
    <location>
        <begin position="333"/>
        <end position="357"/>
    </location>
</feature>
<protein>
    <recommendedName>
        <fullName evidence="7">Sugar phosphate transporter domain-containing protein</fullName>
    </recommendedName>
</protein>
<dbReference type="EMBL" id="JALJOU010000070">
    <property type="protein sequence ID" value="KAK9825826.1"/>
    <property type="molecule type" value="Genomic_DNA"/>
</dbReference>
<dbReference type="Proteomes" id="UP001445335">
    <property type="component" value="Unassembled WGS sequence"/>
</dbReference>
<evidence type="ECO:0000256" key="4">
    <source>
        <dbReference type="ARBA" id="ARBA00023136"/>
    </source>
</evidence>
<dbReference type="InterPro" id="IPR004853">
    <property type="entry name" value="Sugar_P_trans_dom"/>
</dbReference>
<feature type="compositionally biased region" description="Low complexity" evidence="5">
    <location>
        <begin position="333"/>
        <end position="356"/>
    </location>
</feature>
<feature type="transmembrane region" description="Helical" evidence="6">
    <location>
        <begin position="194"/>
        <end position="211"/>
    </location>
</feature>
<dbReference type="GO" id="GO:0016020">
    <property type="term" value="C:membrane"/>
    <property type="evidence" value="ECO:0007669"/>
    <property type="project" value="UniProtKB-SubCell"/>
</dbReference>
<evidence type="ECO:0000313" key="8">
    <source>
        <dbReference type="EMBL" id="KAK9825826.1"/>
    </source>
</evidence>
<keyword evidence="9" id="KW-1185">Reference proteome</keyword>
<feature type="transmembrane region" description="Helical" evidence="6">
    <location>
        <begin position="12"/>
        <end position="34"/>
    </location>
</feature>